<reference evidence="1 2" key="1">
    <citation type="submission" date="2020-08" db="EMBL/GenBank/DDBJ databases">
        <title>Genomic Encyclopedia of Type Strains, Phase IV (KMG-IV): sequencing the most valuable type-strain genomes for metagenomic binning, comparative biology and taxonomic classification.</title>
        <authorList>
            <person name="Goeker M."/>
        </authorList>
    </citation>
    <scope>NUCLEOTIDE SEQUENCE [LARGE SCALE GENOMIC DNA]</scope>
    <source>
        <strain evidence="1 2">DSM 24194</strain>
    </source>
</reference>
<comment type="caution">
    <text evidence="1">The sequence shown here is derived from an EMBL/GenBank/DDBJ whole genome shotgun (WGS) entry which is preliminary data.</text>
</comment>
<evidence type="ECO:0000313" key="2">
    <source>
        <dbReference type="Proteomes" id="UP000578569"/>
    </source>
</evidence>
<dbReference type="AlphaFoldDB" id="A0A839Z1N3"/>
<accession>A0A839Z1N3</accession>
<dbReference type="EMBL" id="JACICF010000002">
    <property type="protein sequence ID" value="MBB3764570.1"/>
    <property type="molecule type" value="Genomic_DNA"/>
</dbReference>
<dbReference type="InterPro" id="IPR013433">
    <property type="entry name" value="PHA_gran_rgn"/>
</dbReference>
<keyword evidence="2" id="KW-1185">Reference proteome</keyword>
<name>A0A839Z1N3_9SPHN</name>
<dbReference type="Pfam" id="PF09650">
    <property type="entry name" value="PHA_gran_rgn"/>
    <property type="match status" value="1"/>
</dbReference>
<protein>
    <submittedName>
        <fullName evidence="1">Putative polyhydroxyalkanoate system protein</fullName>
    </submittedName>
</protein>
<dbReference type="RefSeq" id="WP_183933960.1">
    <property type="nucleotide sequence ID" value="NZ_JACICF010000002.1"/>
</dbReference>
<dbReference type="Proteomes" id="UP000578569">
    <property type="component" value="Unassembled WGS sequence"/>
</dbReference>
<organism evidence="1 2">
    <name type="scientific">Sphingomicrobium lutaoense</name>
    <dbReference type="NCBI Taxonomy" id="515949"/>
    <lineage>
        <taxon>Bacteria</taxon>
        <taxon>Pseudomonadati</taxon>
        <taxon>Pseudomonadota</taxon>
        <taxon>Alphaproteobacteria</taxon>
        <taxon>Sphingomonadales</taxon>
        <taxon>Sphingomonadaceae</taxon>
        <taxon>Sphingomicrobium</taxon>
    </lineage>
</organism>
<sequence>MTQSVEVDLNHNLGREEARRRIAGNIGSLPEHLPGNVADVAHRWEGDTLKLTLGAMGQEVLGDIDVREDSVHVTVTLPPMLALFAGAIQAALNRKGSDLLLEDRSDD</sequence>
<gene>
    <name evidence="1" type="ORF">FHS50_001632</name>
</gene>
<proteinExistence type="predicted"/>
<evidence type="ECO:0000313" key="1">
    <source>
        <dbReference type="EMBL" id="MBB3764570.1"/>
    </source>
</evidence>